<evidence type="ECO:0000313" key="3">
    <source>
        <dbReference type="Proteomes" id="UP001555826"/>
    </source>
</evidence>
<feature type="transmembrane region" description="Helical" evidence="1">
    <location>
        <begin position="42"/>
        <end position="61"/>
    </location>
</feature>
<keyword evidence="1" id="KW-0472">Membrane</keyword>
<evidence type="ECO:0000313" key="2">
    <source>
        <dbReference type="EMBL" id="MEW9263357.1"/>
    </source>
</evidence>
<sequence>MTALEVPQQRRNRWPYLAVACSVLGAMSGAYLLTVALREGAVWAPAAMLVAVNVVNGVMGWRWR</sequence>
<keyword evidence="3" id="KW-1185">Reference proteome</keyword>
<name>A0ABV3P1D3_9ACTN</name>
<dbReference type="RefSeq" id="WP_367635947.1">
    <property type="nucleotide sequence ID" value="NZ_JBFNQN010000001.1"/>
</dbReference>
<reference evidence="2 3" key="1">
    <citation type="submission" date="2024-07" db="EMBL/GenBank/DDBJ databases">
        <authorList>
            <person name="Thanompreechachai J."/>
            <person name="Duangmal K."/>
        </authorList>
    </citation>
    <scope>NUCLEOTIDE SEQUENCE [LARGE SCALE GENOMIC DNA]</scope>
    <source>
        <strain evidence="2 3">KCTC 19886</strain>
    </source>
</reference>
<proteinExistence type="predicted"/>
<protein>
    <submittedName>
        <fullName evidence="2">Uncharacterized protein</fullName>
    </submittedName>
</protein>
<dbReference type="Proteomes" id="UP001555826">
    <property type="component" value="Unassembled WGS sequence"/>
</dbReference>
<gene>
    <name evidence="2" type="ORF">AB1207_01225</name>
</gene>
<feature type="transmembrane region" description="Helical" evidence="1">
    <location>
        <begin position="16"/>
        <end position="36"/>
    </location>
</feature>
<dbReference type="EMBL" id="JBFNQN010000001">
    <property type="protein sequence ID" value="MEW9263357.1"/>
    <property type="molecule type" value="Genomic_DNA"/>
</dbReference>
<organism evidence="2 3">
    <name type="scientific">Kineococcus endophyticus</name>
    <dbReference type="NCBI Taxonomy" id="1181883"/>
    <lineage>
        <taxon>Bacteria</taxon>
        <taxon>Bacillati</taxon>
        <taxon>Actinomycetota</taxon>
        <taxon>Actinomycetes</taxon>
        <taxon>Kineosporiales</taxon>
        <taxon>Kineosporiaceae</taxon>
        <taxon>Kineococcus</taxon>
    </lineage>
</organism>
<accession>A0ABV3P1D3</accession>
<comment type="caution">
    <text evidence="2">The sequence shown here is derived from an EMBL/GenBank/DDBJ whole genome shotgun (WGS) entry which is preliminary data.</text>
</comment>
<keyword evidence="1" id="KW-1133">Transmembrane helix</keyword>
<evidence type="ECO:0000256" key="1">
    <source>
        <dbReference type="SAM" id="Phobius"/>
    </source>
</evidence>
<keyword evidence="1" id="KW-0812">Transmembrane</keyword>